<dbReference type="AlphaFoldDB" id="A0A397SL59"/>
<feature type="compositionally biased region" description="Polar residues" evidence="1">
    <location>
        <begin position="14"/>
        <end position="26"/>
    </location>
</feature>
<feature type="region of interest" description="Disordered" evidence="1">
    <location>
        <begin position="14"/>
        <end position="44"/>
    </location>
</feature>
<dbReference type="EMBL" id="QKYT01000465">
    <property type="protein sequence ID" value="RIA84845.1"/>
    <property type="molecule type" value="Genomic_DNA"/>
</dbReference>
<evidence type="ECO:0000313" key="3">
    <source>
        <dbReference type="Proteomes" id="UP000265703"/>
    </source>
</evidence>
<comment type="caution">
    <text evidence="2">The sequence shown here is derived from an EMBL/GenBank/DDBJ whole genome shotgun (WGS) entry which is preliminary data.</text>
</comment>
<dbReference type="OrthoDB" id="2446291at2759"/>
<feature type="compositionally biased region" description="Polar residues" evidence="1">
    <location>
        <begin position="34"/>
        <end position="43"/>
    </location>
</feature>
<gene>
    <name evidence="2" type="ORF">C1645_783291</name>
</gene>
<keyword evidence="3" id="KW-1185">Reference proteome</keyword>
<name>A0A397SL59_9GLOM</name>
<feature type="region of interest" description="Disordered" evidence="1">
    <location>
        <begin position="126"/>
        <end position="145"/>
    </location>
</feature>
<evidence type="ECO:0000313" key="2">
    <source>
        <dbReference type="EMBL" id="RIA84845.1"/>
    </source>
</evidence>
<accession>A0A397SL59</accession>
<reference evidence="2 3" key="1">
    <citation type="submission" date="2018-06" db="EMBL/GenBank/DDBJ databases">
        <title>Comparative genomics reveals the genomic features of Rhizophagus irregularis, R. cerebriforme, R. diaphanum and Gigaspora rosea, and their symbiotic lifestyle signature.</title>
        <authorList>
            <person name="Morin E."/>
            <person name="San Clemente H."/>
            <person name="Chen E.C.H."/>
            <person name="De La Providencia I."/>
            <person name="Hainaut M."/>
            <person name="Kuo A."/>
            <person name="Kohler A."/>
            <person name="Murat C."/>
            <person name="Tang N."/>
            <person name="Roy S."/>
            <person name="Loubradou J."/>
            <person name="Henrissat B."/>
            <person name="Grigoriev I.V."/>
            <person name="Corradi N."/>
            <person name="Roux C."/>
            <person name="Martin F.M."/>
        </authorList>
    </citation>
    <scope>NUCLEOTIDE SEQUENCE [LARGE SCALE GENOMIC DNA]</scope>
    <source>
        <strain evidence="2 3">DAOM 227022</strain>
    </source>
</reference>
<protein>
    <submittedName>
        <fullName evidence="2">Uncharacterized protein</fullName>
    </submittedName>
</protein>
<dbReference type="Proteomes" id="UP000265703">
    <property type="component" value="Unassembled WGS sequence"/>
</dbReference>
<sequence length="172" mass="19696">MDYTMHMPNSNHAVSNHFNFTTSPTNVGRKRTRSSSLNRSENVQKAARLLSPPRFRGLPSHSFSNPQFSCWNENRHSRTNSVGDLSNRTQALIVQDTTHVDLMDCDNMPIDSDNDEIIQHHETVITSSSSTRGQRQHRQTPFPQLPYTMGRRSDCEKCRLRVPGHFSHVISH</sequence>
<organism evidence="2 3">
    <name type="scientific">Glomus cerebriforme</name>
    <dbReference type="NCBI Taxonomy" id="658196"/>
    <lineage>
        <taxon>Eukaryota</taxon>
        <taxon>Fungi</taxon>
        <taxon>Fungi incertae sedis</taxon>
        <taxon>Mucoromycota</taxon>
        <taxon>Glomeromycotina</taxon>
        <taxon>Glomeromycetes</taxon>
        <taxon>Glomerales</taxon>
        <taxon>Glomeraceae</taxon>
        <taxon>Glomus</taxon>
    </lineage>
</organism>
<proteinExistence type="predicted"/>
<evidence type="ECO:0000256" key="1">
    <source>
        <dbReference type="SAM" id="MobiDB-lite"/>
    </source>
</evidence>